<dbReference type="EMBL" id="SJPM01000004">
    <property type="protein sequence ID" value="TWT97371.1"/>
    <property type="molecule type" value="Genomic_DNA"/>
</dbReference>
<evidence type="ECO:0000256" key="1">
    <source>
        <dbReference type="SAM" id="MobiDB-lite"/>
    </source>
</evidence>
<evidence type="ECO:0008006" key="5">
    <source>
        <dbReference type="Google" id="ProtNLM"/>
    </source>
</evidence>
<gene>
    <name evidence="3" type="ORF">Pla100_25230</name>
</gene>
<dbReference type="RefSeq" id="WP_146577967.1">
    <property type="nucleotide sequence ID" value="NZ_SJPM01000004.1"/>
</dbReference>
<protein>
    <recommendedName>
        <fullName evidence="5">Secreted protein</fullName>
    </recommendedName>
</protein>
<sequence precursor="true">MMKFTGGFSFIFFAFCLAIFSGCGGATDATVVGSEDAIANYLEENPEAATEDDENFVDDYPND</sequence>
<feature type="chain" id="PRO_5023063149" description="Secreted protein" evidence="2">
    <location>
        <begin position="27"/>
        <end position="63"/>
    </location>
</feature>
<dbReference type="PROSITE" id="PS51257">
    <property type="entry name" value="PROKAR_LIPOPROTEIN"/>
    <property type="match status" value="1"/>
</dbReference>
<reference evidence="3 4" key="1">
    <citation type="submission" date="2019-02" db="EMBL/GenBank/DDBJ databases">
        <title>Deep-cultivation of Planctomycetes and their phenomic and genomic characterization uncovers novel biology.</title>
        <authorList>
            <person name="Wiegand S."/>
            <person name="Jogler M."/>
            <person name="Boedeker C."/>
            <person name="Pinto D."/>
            <person name="Vollmers J."/>
            <person name="Rivas-Marin E."/>
            <person name="Kohn T."/>
            <person name="Peeters S.H."/>
            <person name="Heuer A."/>
            <person name="Rast P."/>
            <person name="Oberbeckmann S."/>
            <person name="Bunk B."/>
            <person name="Jeske O."/>
            <person name="Meyerdierks A."/>
            <person name="Storesund J.E."/>
            <person name="Kallscheuer N."/>
            <person name="Luecker S."/>
            <person name="Lage O.M."/>
            <person name="Pohl T."/>
            <person name="Merkel B.J."/>
            <person name="Hornburger P."/>
            <person name="Mueller R.-W."/>
            <person name="Bruemmer F."/>
            <person name="Labrenz M."/>
            <person name="Spormann A.M."/>
            <person name="Op Den Camp H."/>
            <person name="Overmann J."/>
            <person name="Amann R."/>
            <person name="Jetten M.S.M."/>
            <person name="Mascher T."/>
            <person name="Medema M.H."/>
            <person name="Devos D.P."/>
            <person name="Kaster A.-K."/>
            <person name="Ovreas L."/>
            <person name="Rohde M."/>
            <person name="Galperin M.Y."/>
            <person name="Jogler C."/>
        </authorList>
    </citation>
    <scope>NUCLEOTIDE SEQUENCE [LARGE SCALE GENOMIC DNA]</scope>
    <source>
        <strain evidence="3 4">Pla100</strain>
    </source>
</reference>
<evidence type="ECO:0000256" key="2">
    <source>
        <dbReference type="SAM" id="SignalP"/>
    </source>
</evidence>
<keyword evidence="2" id="KW-0732">Signal</keyword>
<comment type="caution">
    <text evidence="3">The sequence shown here is derived from an EMBL/GenBank/DDBJ whole genome shotgun (WGS) entry which is preliminary data.</text>
</comment>
<dbReference type="Proteomes" id="UP000316213">
    <property type="component" value="Unassembled WGS sequence"/>
</dbReference>
<feature type="region of interest" description="Disordered" evidence="1">
    <location>
        <begin position="43"/>
        <end position="63"/>
    </location>
</feature>
<evidence type="ECO:0000313" key="3">
    <source>
        <dbReference type="EMBL" id="TWT97371.1"/>
    </source>
</evidence>
<feature type="signal peptide" evidence="2">
    <location>
        <begin position="1"/>
        <end position="26"/>
    </location>
</feature>
<organism evidence="3 4">
    <name type="scientific">Neorhodopirellula pilleata</name>
    <dbReference type="NCBI Taxonomy" id="2714738"/>
    <lineage>
        <taxon>Bacteria</taxon>
        <taxon>Pseudomonadati</taxon>
        <taxon>Planctomycetota</taxon>
        <taxon>Planctomycetia</taxon>
        <taxon>Pirellulales</taxon>
        <taxon>Pirellulaceae</taxon>
        <taxon>Neorhodopirellula</taxon>
    </lineage>
</organism>
<feature type="compositionally biased region" description="Acidic residues" evidence="1">
    <location>
        <begin position="44"/>
        <end position="63"/>
    </location>
</feature>
<name>A0A5C6AE71_9BACT</name>
<evidence type="ECO:0000313" key="4">
    <source>
        <dbReference type="Proteomes" id="UP000316213"/>
    </source>
</evidence>
<keyword evidence="4" id="KW-1185">Reference proteome</keyword>
<dbReference type="AlphaFoldDB" id="A0A5C6AE71"/>
<accession>A0A5C6AE71</accession>
<proteinExistence type="predicted"/>